<dbReference type="GO" id="GO:0005737">
    <property type="term" value="C:cytoplasm"/>
    <property type="evidence" value="ECO:0007669"/>
    <property type="project" value="TreeGrafter"/>
</dbReference>
<reference evidence="10" key="1">
    <citation type="submission" date="2014-05" db="EMBL/GenBank/DDBJ databases">
        <title>The genome and life-stage specific transcriptomes of Globodera pallida elucidate key aspects of plant parasitism by a cyst nematode.</title>
        <authorList>
            <person name="Cotton J.A."/>
            <person name="Lilley C.J."/>
            <person name="Jones L.M."/>
            <person name="Kikuchi T."/>
            <person name="Reid A.J."/>
            <person name="Thorpe P."/>
            <person name="Tsai I.J."/>
            <person name="Beasley H."/>
            <person name="Blok V."/>
            <person name="Cock P.J.A."/>
            <person name="Van den Akker S.E."/>
            <person name="Holroyd N."/>
            <person name="Hunt M."/>
            <person name="Mantelin S."/>
            <person name="Naghra H."/>
            <person name="Pain A."/>
            <person name="Palomares-Rius J.E."/>
            <person name="Zarowiecki M."/>
            <person name="Berriman M."/>
            <person name="Jones J.T."/>
            <person name="Urwin P.E."/>
        </authorList>
    </citation>
    <scope>NUCLEOTIDE SEQUENCE [LARGE SCALE GENOMIC DNA]</scope>
    <source>
        <strain evidence="10">Lindley</strain>
    </source>
</reference>
<dbReference type="Pfam" id="PF00194">
    <property type="entry name" value="Carb_anhydrase"/>
    <property type="match status" value="1"/>
</dbReference>
<dbReference type="PANTHER" id="PTHR18952:SF141">
    <property type="entry name" value="CARBONIC ANHYDRASE"/>
    <property type="match status" value="1"/>
</dbReference>
<keyword evidence="10" id="KW-1185">Reference proteome</keyword>
<feature type="chain" id="PRO_5025098524" description="Carbonic anhydrase" evidence="8">
    <location>
        <begin position="25"/>
        <end position="261"/>
    </location>
</feature>
<comment type="catalytic activity">
    <reaction evidence="7 8">
        <text>hydrogencarbonate + H(+) = CO2 + H2O</text>
        <dbReference type="Rhea" id="RHEA:10748"/>
        <dbReference type="ChEBI" id="CHEBI:15377"/>
        <dbReference type="ChEBI" id="CHEBI:15378"/>
        <dbReference type="ChEBI" id="CHEBI:16526"/>
        <dbReference type="ChEBI" id="CHEBI:17544"/>
        <dbReference type="EC" id="4.2.1.1"/>
    </reaction>
</comment>
<evidence type="ECO:0000256" key="4">
    <source>
        <dbReference type="ARBA" id="ARBA00022723"/>
    </source>
</evidence>
<proteinExistence type="inferred from homology"/>
<evidence type="ECO:0000313" key="10">
    <source>
        <dbReference type="Proteomes" id="UP000050741"/>
    </source>
</evidence>
<dbReference type="GO" id="GO:0008270">
    <property type="term" value="F:zinc ion binding"/>
    <property type="evidence" value="ECO:0007669"/>
    <property type="project" value="UniProtKB-UniRule"/>
</dbReference>
<evidence type="ECO:0000256" key="5">
    <source>
        <dbReference type="ARBA" id="ARBA00022833"/>
    </source>
</evidence>
<keyword evidence="5 8" id="KW-0862">Zinc</keyword>
<dbReference type="CDD" id="cd00326">
    <property type="entry name" value="alpha_CA"/>
    <property type="match status" value="1"/>
</dbReference>
<comment type="function">
    <text evidence="8">Reversible hydration of carbon dioxide.</text>
</comment>
<keyword evidence="4 8" id="KW-0479">Metal-binding</keyword>
<dbReference type="PROSITE" id="PS51144">
    <property type="entry name" value="ALPHA_CA_2"/>
    <property type="match status" value="1"/>
</dbReference>
<keyword evidence="8" id="KW-0732">Signal</keyword>
<evidence type="ECO:0000256" key="8">
    <source>
        <dbReference type="RuleBase" id="RU367011"/>
    </source>
</evidence>
<dbReference type="WBParaSite" id="GPLIN_000679500">
    <property type="protein sequence ID" value="GPLIN_000679500"/>
    <property type="gene ID" value="GPLIN_000679500"/>
</dbReference>
<dbReference type="SUPFAM" id="SSF51069">
    <property type="entry name" value="Carbonic anhydrase"/>
    <property type="match status" value="1"/>
</dbReference>
<reference evidence="11" key="2">
    <citation type="submission" date="2016-06" db="UniProtKB">
        <authorList>
            <consortium name="WormBaseParasite"/>
        </authorList>
    </citation>
    <scope>IDENTIFICATION</scope>
</reference>
<dbReference type="InterPro" id="IPR023561">
    <property type="entry name" value="Carbonic_anhydrase_a-class"/>
</dbReference>
<evidence type="ECO:0000256" key="1">
    <source>
        <dbReference type="ARBA" id="ARBA00001947"/>
    </source>
</evidence>
<dbReference type="SMART" id="SM01057">
    <property type="entry name" value="Carb_anhydrase"/>
    <property type="match status" value="1"/>
</dbReference>
<dbReference type="PANTHER" id="PTHR18952">
    <property type="entry name" value="CARBONIC ANHYDRASE"/>
    <property type="match status" value="1"/>
</dbReference>
<sequence length="261" mass="29199">MAAHLSVLFVPILMLVQVHFMAQANEGEHWGYEPENGPSTWGGLCQTGKRQSPINIQKDCFNENKTPQLTFENYDKNGLVTMTNSGHSVMISGFNNWPLQPFISDGGLGSKYMLNQFHFHWSQNANGSEHTVDGEHFDAELHMVHIKEGLSFSEAIDSSDGLAVLGIFYKIGDDGRSMLSLQNGLNEVTRKDNLEMFFRYNGSLTTPECNEAVVWTVFDKRLSISSNQLELLRQIQGPNGKALNSNVRPVQKFDGNSQNIN</sequence>
<keyword evidence="6 8" id="KW-0456">Lyase</keyword>
<organism evidence="10 11">
    <name type="scientific">Globodera pallida</name>
    <name type="common">Potato cyst nematode worm</name>
    <name type="synonym">Heterodera pallida</name>
    <dbReference type="NCBI Taxonomy" id="36090"/>
    <lineage>
        <taxon>Eukaryota</taxon>
        <taxon>Metazoa</taxon>
        <taxon>Ecdysozoa</taxon>
        <taxon>Nematoda</taxon>
        <taxon>Chromadorea</taxon>
        <taxon>Rhabditida</taxon>
        <taxon>Tylenchina</taxon>
        <taxon>Tylenchomorpha</taxon>
        <taxon>Tylenchoidea</taxon>
        <taxon>Heteroderidae</taxon>
        <taxon>Heteroderinae</taxon>
        <taxon>Globodera</taxon>
    </lineage>
</organism>
<comment type="similarity">
    <text evidence="2 8">Belongs to the alpha-carbonic anhydrase family.</text>
</comment>
<evidence type="ECO:0000313" key="11">
    <source>
        <dbReference type="WBParaSite" id="GPLIN_000679500"/>
    </source>
</evidence>
<feature type="signal peptide" evidence="8">
    <location>
        <begin position="1"/>
        <end position="24"/>
    </location>
</feature>
<dbReference type="InterPro" id="IPR018338">
    <property type="entry name" value="Carbonic_anhydrase_a-class_CS"/>
</dbReference>
<feature type="domain" description="Alpha-carbonic anhydrase" evidence="9">
    <location>
        <begin position="28"/>
        <end position="261"/>
    </location>
</feature>
<name>A0A183C1Q1_GLOPA</name>
<dbReference type="PROSITE" id="PS00162">
    <property type="entry name" value="ALPHA_CA_1"/>
    <property type="match status" value="1"/>
</dbReference>
<evidence type="ECO:0000256" key="3">
    <source>
        <dbReference type="ARBA" id="ARBA00012925"/>
    </source>
</evidence>
<accession>A0A183C1Q1</accession>
<evidence type="ECO:0000256" key="2">
    <source>
        <dbReference type="ARBA" id="ARBA00010718"/>
    </source>
</evidence>
<dbReference type="InterPro" id="IPR001148">
    <property type="entry name" value="CA_dom"/>
</dbReference>
<dbReference type="AlphaFoldDB" id="A0A183C1Q1"/>
<comment type="cofactor">
    <cofactor evidence="1 8">
        <name>Zn(2+)</name>
        <dbReference type="ChEBI" id="CHEBI:29105"/>
    </cofactor>
</comment>
<evidence type="ECO:0000259" key="9">
    <source>
        <dbReference type="PROSITE" id="PS51144"/>
    </source>
</evidence>
<dbReference type="InterPro" id="IPR036398">
    <property type="entry name" value="CA_dom_sf"/>
</dbReference>
<protein>
    <recommendedName>
        <fullName evidence="3 8">Carbonic anhydrase</fullName>
        <ecNumber evidence="3 8">4.2.1.1</ecNumber>
    </recommendedName>
</protein>
<evidence type="ECO:0000256" key="7">
    <source>
        <dbReference type="ARBA" id="ARBA00048348"/>
    </source>
</evidence>
<dbReference type="GO" id="GO:0004089">
    <property type="term" value="F:carbonate dehydratase activity"/>
    <property type="evidence" value="ECO:0007669"/>
    <property type="project" value="UniProtKB-UniRule"/>
</dbReference>
<dbReference type="Proteomes" id="UP000050741">
    <property type="component" value="Unassembled WGS sequence"/>
</dbReference>
<evidence type="ECO:0000256" key="6">
    <source>
        <dbReference type="ARBA" id="ARBA00023239"/>
    </source>
</evidence>
<dbReference type="EC" id="4.2.1.1" evidence="3 8"/>
<dbReference type="Gene3D" id="3.10.200.10">
    <property type="entry name" value="Alpha carbonic anhydrase"/>
    <property type="match status" value="1"/>
</dbReference>